<feature type="domain" description="GP-PDE" evidence="1">
    <location>
        <begin position="3"/>
        <end position="279"/>
    </location>
</feature>
<dbReference type="GO" id="GO:0006629">
    <property type="term" value="P:lipid metabolic process"/>
    <property type="evidence" value="ECO:0007669"/>
    <property type="project" value="InterPro"/>
</dbReference>
<dbReference type="Proteomes" id="UP000543556">
    <property type="component" value="Unassembled WGS sequence"/>
</dbReference>
<evidence type="ECO:0000313" key="2">
    <source>
        <dbReference type="EMBL" id="NVM94977.1"/>
    </source>
</evidence>
<proteinExistence type="predicted"/>
<dbReference type="Pfam" id="PF03009">
    <property type="entry name" value="GDPD"/>
    <property type="match status" value="1"/>
</dbReference>
<dbReference type="PANTHER" id="PTHR46211:SF13">
    <property type="entry name" value="GLYCEROPHOSPHODIESTER PHOSPHODIESTERASE 1-RELATED"/>
    <property type="match status" value="1"/>
</dbReference>
<reference evidence="2 3" key="1">
    <citation type="submission" date="2020-02" db="EMBL/GenBank/DDBJ databases">
        <title>Genome sequence of strain AETb3-4.</title>
        <authorList>
            <person name="Gao J."/>
            <person name="Zhang X."/>
        </authorList>
    </citation>
    <scope>NUCLEOTIDE SEQUENCE [LARGE SCALE GENOMIC DNA]</scope>
    <source>
        <strain evidence="2 3">AETb3-4</strain>
    </source>
</reference>
<dbReference type="GO" id="GO:0008081">
    <property type="term" value="F:phosphoric diester hydrolase activity"/>
    <property type="evidence" value="ECO:0007669"/>
    <property type="project" value="InterPro"/>
</dbReference>
<accession>A0A7Y7IGV2</accession>
<evidence type="ECO:0000313" key="3">
    <source>
        <dbReference type="Proteomes" id="UP000543556"/>
    </source>
</evidence>
<dbReference type="AlphaFoldDB" id="A0A7Y7IGV2"/>
<dbReference type="InterPro" id="IPR030395">
    <property type="entry name" value="GP_PDE_dom"/>
</dbReference>
<dbReference type="Gene3D" id="3.20.20.190">
    <property type="entry name" value="Phosphatidylinositol (PI) phosphodiesterase"/>
    <property type="match status" value="1"/>
</dbReference>
<dbReference type="PANTHER" id="PTHR46211">
    <property type="entry name" value="GLYCEROPHOSPHORYL DIESTER PHOSPHODIESTERASE"/>
    <property type="match status" value="1"/>
</dbReference>
<dbReference type="InterPro" id="IPR017946">
    <property type="entry name" value="PLC-like_Pdiesterase_TIM-brl"/>
</dbReference>
<dbReference type="RefSeq" id="WP_176634706.1">
    <property type="nucleotide sequence ID" value="NZ_JAAMFM010000010.1"/>
</dbReference>
<name>A0A7Y7IGV2_9MICC</name>
<evidence type="ECO:0000259" key="1">
    <source>
        <dbReference type="PROSITE" id="PS51704"/>
    </source>
</evidence>
<protein>
    <submittedName>
        <fullName evidence="2">Glycerophosphodiester phosphodiesterase</fullName>
    </submittedName>
</protein>
<keyword evidence="3" id="KW-1185">Reference proteome</keyword>
<dbReference type="PROSITE" id="PS51704">
    <property type="entry name" value="GP_PDE"/>
    <property type="match status" value="1"/>
</dbReference>
<dbReference type="EMBL" id="JAAMFM010000010">
    <property type="protein sequence ID" value="NVM94977.1"/>
    <property type="molecule type" value="Genomic_DNA"/>
</dbReference>
<sequence>MTVQIFAHRGASASYAEHTRGAYLQALADGADGVECDLHLTADGALVLIHDDELDRTSNGTGPVADRTLRELRELDFSSWKGARVPPEYGGTAEQLLTLDELLDILAGAGRDVALALEFKYGTFFDAALVDAALEALGARGWSAADSVAGTVDVSFMSFHPEAVKYLAERVPAARLCQLLEEVGEVRGRPDDAPAHAPGCRPRRSQAAGEALLDDGVARLAGPGVGYLRANPEKASRWLAAGRTFRVWTVDTEEDLQLCLDAGVAEVTTNRPADIRAMLGRPPKPA</sequence>
<organism evidence="2 3">
    <name type="scientific">Arthrobacter wenxiniae</name>
    <dbReference type="NCBI Taxonomy" id="2713570"/>
    <lineage>
        <taxon>Bacteria</taxon>
        <taxon>Bacillati</taxon>
        <taxon>Actinomycetota</taxon>
        <taxon>Actinomycetes</taxon>
        <taxon>Micrococcales</taxon>
        <taxon>Micrococcaceae</taxon>
        <taxon>Arthrobacter</taxon>
    </lineage>
</organism>
<comment type="caution">
    <text evidence="2">The sequence shown here is derived from an EMBL/GenBank/DDBJ whole genome shotgun (WGS) entry which is preliminary data.</text>
</comment>
<dbReference type="SUPFAM" id="SSF51695">
    <property type="entry name" value="PLC-like phosphodiesterases"/>
    <property type="match status" value="1"/>
</dbReference>
<gene>
    <name evidence="2" type="ORF">G6034_08630</name>
</gene>